<dbReference type="EC" id="3.1.1.32" evidence="17"/>
<keyword evidence="12 17" id="KW-0443">Lipid metabolism</keyword>
<keyword evidence="9 17" id="KW-0378">Hydrolase</keyword>
<evidence type="ECO:0000256" key="9">
    <source>
        <dbReference type="ARBA" id="ARBA00022801"/>
    </source>
</evidence>
<evidence type="ECO:0000256" key="16">
    <source>
        <dbReference type="PIRSR" id="PIRSR603187-2"/>
    </source>
</evidence>
<evidence type="ECO:0000256" key="2">
    <source>
        <dbReference type="ARBA" id="ARBA00001604"/>
    </source>
</evidence>
<feature type="binding site" description="in dimeric form" evidence="16">
    <location>
        <position position="291"/>
    </location>
    <ligand>
        <name>Ca(2+)</name>
        <dbReference type="ChEBI" id="CHEBI:29108"/>
        <label>1</label>
    </ligand>
</feature>
<feature type="binding site" description="in dimeric form" evidence="16">
    <location>
        <position position="338"/>
    </location>
    <ligand>
        <name>Ca(2+)</name>
        <dbReference type="ChEBI" id="CHEBI:29108"/>
        <label>1</label>
    </ligand>
</feature>
<comment type="cofactor">
    <cofactor evidence="17">
        <name>Ca(2+)</name>
        <dbReference type="ChEBI" id="CHEBI:29108"/>
    </cofactor>
    <text evidence="17">Binds 1 Ca(2+) ion per monomer. In the dimeric form the Ca(2+) is bound by different amino acids with binding of each Ca(2+) shared with ligands coming from each monomer. The Ca(2+) ion may have a role in catalysis.</text>
</comment>
<evidence type="ECO:0000313" key="19">
    <source>
        <dbReference type="Proteomes" id="UP000277294"/>
    </source>
</evidence>
<dbReference type="InterPro" id="IPR036541">
    <property type="entry name" value="PLipase_A1_sf"/>
</dbReference>
<evidence type="ECO:0000256" key="1">
    <source>
        <dbReference type="ARBA" id="ARBA00000111"/>
    </source>
</evidence>
<dbReference type="SUPFAM" id="SSF56931">
    <property type="entry name" value="Outer membrane phospholipase A (OMPLA)"/>
    <property type="match status" value="1"/>
</dbReference>
<dbReference type="Pfam" id="PF02253">
    <property type="entry name" value="PLA1"/>
    <property type="match status" value="1"/>
</dbReference>
<dbReference type="PRINTS" id="PR01486">
    <property type="entry name" value="PHPHLIPASEA1"/>
</dbReference>
<dbReference type="GO" id="GO:0004623">
    <property type="term" value="F:phospholipase A2 activity"/>
    <property type="evidence" value="ECO:0007669"/>
    <property type="project" value="UniProtKB-EC"/>
</dbReference>
<evidence type="ECO:0000256" key="3">
    <source>
        <dbReference type="ARBA" id="ARBA00010525"/>
    </source>
</evidence>
<sequence>MSVSLRADARPAITRMFSRRLPHRPQGLLRRALLPLGLCAALALSMQAAQAGVAFRLDRLQAGPGETVRIEATFFNDGNATAIWNPPQELILQWRDGQGQAIRTPARLVGASAALSVPVGRFSQMAWSAVVPAGVDGLQAISIEGEPVLLALDTSIREKGVVVGSPAIGPIVDPAAPPGTPATPAAGVLASIAGTNAAPALRSTATEGPAPAAVAAAQSHEGTVLDYFRSAVSPYEPVYFSVGGRPSLNARFQISLKFRLFQPNDERDTGFLNNLYLGYSQTSWWDLGEESAPFRDSSYRPAFFWLSERVWESKDQRSSIGLESGFEHESNGRDGGQSRALNTLYARPMLRYRLEDGSTLSFGPKVKYFISRNGNSDISDYRGHVDYQLRWARENGLMLSALLRKGHEKGSVLLDAAYPLSKLGLGKINGFLHVQYFNGYGETLLDYNVRAKSQVRIGLMVVR</sequence>
<feature type="active site" description="Proton acceptor" evidence="15">
    <location>
        <position position="328"/>
    </location>
</feature>
<dbReference type="EC" id="3.1.1.4" evidence="17"/>
<organism evidence="18 19">
    <name type="scientific">Pigmentiphaga humi</name>
    <dbReference type="NCBI Taxonomy" id="2478468"/>
    <lineage>
        <taxon>Bacteria</taxon>
        <taxon>Pseudomonadati</taxon>
        <taxon>Pseudomonadota</taxon>
        <taxon>Betaproteobacteria</taxon>
        <taxon>Burkholderiales</taxon>
        <taxon>Alcaligenaceae</taxon>
        <taxon>Pigmentiphaga</taxon>
    </lineage>
</organism>
<comment type="catalytic activity">
    <reaction evidence="2 17">
        <text>a 1,2-diacyl-sn-glycero-3-phosphocholine + H2O = a 1-acyl-sn-glycero-3-phosphocholine + a fatty acid + H(+)</text>
        <dbReference type="Rhea" id="RHEA:15801"/>
        <dbReference type="ChEBI" id="CHEBI:15377"/>
        <dbReference type="ChEBI" id="CHEBI:15378"/>
        <dbReference type="ChEBI" id="CHEBI:28868"/>
        <dbReference type="ChEBI" id="CHEBI:57643"/>
        <dbReference type="ChEBI" id="CHEBI:58168"/>
        <dbReference type="EC" id="3.1.1.4"/>
    </reaction>
</comment>
<evidence type="ECO:0000256" key="14">
    <source>
        <dbReference type="ARBA" id="ARBA00023237"/>
    </source>
</evidence>
<feature type="binding site" description="in dimeric form" evidence="16">
    <location>
        <position position="333"/>
    </location>
    <ligand>
        <name>Ca(2+)</name>
        <dbReference type="ChEBI" id="CHEBI:29108"/>
        <label>1</label>
    </ligand>
</feature>
<keyword evidence="7 16" id="KW-0479">Metal-binding</keyword>
<feature type="active site" description="Nucleophile" evidence="15">
    <location>
        <position position="330"/>
    </location>
</feature>
<reference evidence="18 19" key="1">
    <citation type="submission" date="2018-10" db="EMBL/GenBank/DDBJ databases">
        <authorList>
            <person name="Criscuolo A."/>
        </authorList>
    </citation>
    <scope>NUCLEOTIDE SEQUENCE [LARGE SCALE GENOMIC DNA]</scope>
    <source>
        <strain evidence="18">DnA1</strain>
    </source>
</reference>
<proteinExistence type="inferred from homology"/>
<keyword evidence="6" id="KW-0812">Transmembrane</keyword>
<keyword evidence="14 17" id="KW-0998">Cell outer membrane</keyword>
<name>A0A3P4B1V2_9BURK</name>
<keyword evidence="10 16" id="KW-0106">Calcium</keyword>
<comment type="function">
    <text evidence="17">Hydrolysis of phosphatidylcholine with phospholipase A2 (EC 3.1.1.4) and phospholipase A1 (EC 3.1.1.32) activities.</text>
</comment>
<evidence type="ECO:0000256" key="7">
    <source>
        <dbReference type="ARBA" id="ARBA00022723"/>
    </source>
</evidence>
<dbReference type="PANTHER" id="PTHR40457:SF1">
    <property type="entry name" value="PHOSPHOLIPASE A1"/>
    <property type="match status" value="1"/>
</dbReference>
<evidence type="ECO:0000256" key="4">
    <source>
        <dbReference type="ARBA" id="ARBA00011702"/>
    </source>
</evidence>
<keyword evidence="19" id="KW-1185">Reference proteome</keyword>
<evidence type="ECO:0000256" key="10">
    <source>
        <dbReference type="ARBA" id="ARBA00022837"/>
    </source>
</evidence>
<evidence type="ECO:0000256" key="11">
    <source>
        <dbReference type="ARBA" id="ARBA00022963"/>
    </source>
</evidence>
<evidence type="ECO:0000256" key="13">
    <source>
        <dbReference type="ARBA" id="ARBA00023136"/>
    </source>
</evidence>
<dbReference type="Proteomes" id="UP000277294">
    <property type="component" value="Unassembled WGS sequence"/>
</dbReference>
<feature type="signal peptide" evidence="17">
    <location>
        <begin position="1"/>
        <end position="51"/>
    </location>
</feature>
<dbReference type="EMBL" id="UWPJ01000017">
    <property type="protein sequence ID" value="VCU70032.1"/>
    <property type="molecule type" value="Genomic_DNA"/>
</dbReference>
<comment type="subcellular location">
    <subcellularLocation>
        <location evidence="17">Cell outer membrane</location>
        <topology evidence="17">Multi-pass membrane protein</topology>
    </subcellularLocation>
    <text evidence="17">One of the very few enzymes located there.</text>
</comment>
<comment type="subunit">
    <text evidence="4 17">Homodimer; dimerization is reversible, and the dimeric form is the active one.</text>
</comment>
<dbReference type="AlphaFoldDB" id="A0A3P4B1V2"/>
<feature type="chain" id="PRO_5019612800" description="Phospholipase A1" evidence="17">
    <location>
        <begin position="52"/>
        <end position="463"/>
    </location>
</feature>
<evidence type="ECO:0000256" key="15">
    <source>
        <dbReference type="PIRSR" id="PIRSR603187-1"/>
    </source>
</evidence>
<gene>
    <name evidence="18" type="primary">pldA</name>
    <name evidence="18" type="ORF">PIGHUM_02099</name>
</gene>
<comment type="similarity">
    <text evidence="3 17">Belongs to the phospholipase A1 family.</text>
</comment>
<keyword evidence="13" id="KW-0472">Membrane</keyword>
<evidence type="ECO:0000313" key="18">
    <source>
        <dbReference type="EMBL" id="VCU70032.1"/>
    </source>
</evidence>
<comment type="catalytic activity">
    <reaction evidence="1 17">
        <text>a 1,2-diacyl-sn-glycero-3-phosphocholine + H2O = a 2-acyl-sn-glycero-3-phosphocholine + a fatty acid + H(+)</text>
        <dbReference type="Rhea" id="RHEA:18689"/>
        <dbReference type="ChEBI" id="CHEBI:15377"/>
        <dbReference type="ChEBI" id="CHEBI:15378"/>
        <dbReference type="ChEBI" id="CHEBI:28868"/>
        <dbReference type="ChEBI" id="CHEBI:57643"/>
        <dbReference type="ChEBI" id="CHEBI:57875"/>
        <dbReference type="EC" id="3.1.1.32"/>
    </reaction>
</comment>
<dbReference type="GO" id="GO:0009279">
    <property type="term" value="C:cell outer membrane"/>
    <property type="evidence" value="ECO:0007669"/>
    <property type="project" value="UniProtKB-SubCell"/>
</dbReference>
<keyword evidence="5" id="KW-1134">Transmembrane beta strand</keyword>
<evidence type="ECO:0000256" key="5">
    <source>
        <dbReference type="ARBA" id="ARBA00022452"/>
    </source>
</evidence>
<protein>
    <recommendedName>
        <fullName evidence="17">Phospholipase A1</fullName>
        <ecNumber evidence="17">3.1.1.32</ecNumber>
        <ecNumber evidence="17">3.1.1.4</ecNumber>
    </recommendedName>
    <alternativeName>
        <fullName evidence="17">Phosphatidylcholine 1-acylhydrolase</fullName>
    </alternativeName>
</protein>
<evidence type="ECO:0000256" key="6">
    <source>
        <dbReference type="ARBA" id="ARBA00022692"/>
    </source>
</evidence>
<dbReference type="GO" id="GO:0008970">
    <property type="term" value="F:phospholipase A1 activity"/>
    <property type="evidence" value="ECO:0007669"/>
    <property type="project" value="UniProtKB-EC"/>
</dbReference>
<dbReference type="PANTHER" id="PTHR40457">
    <property type="entry name" value="PHOSPHOLIPASE A1"/>
    <property type="match status" value="1"/>
</dbReference>
<dbReference type="GO" id="GO:0046872">
    <property type="term" value="F:metal ion binding"/>
    <property type="evidence" value="ECO:0007669"/>
    <property type="project" value="UniProtKB-KW"/>
</dbReference>
<evidence type="ECO:0000256" key="17">
    <source>
        <dbReference type="RuleBase" id="RU366027"/>
    </source>
</evidence>
<evidence type="ECO:0000256" key="12">
    <source>
        <dbReference type="ARBA" id="ARBA00023098"/>
    </source>
</evidence>
<dbReference type="GO" id="GO:0016042">
    <property type="term" value="P:lipid catabolic process"/>
    <property type="evidence" value="ECO:0007669"/>
    <property type="project" value="UniProtKB-KW"/>
</dbReference>
<keyword evidence="8 17" id="KW-0732">Signal</keyword>
<dbReference type="Gene3D" id="2.40.230.10">
    <property type="entry name" value="Phospholipase A1"/>
    <property type="match status" value="1"/>
</dbReference>
<dbReference type="InterPro" id="IPR003187">
    <property type="entry name" value="PLipase_A1"/>
</dbReference>
<accession>A0A3P4B1V2</accession>
<evidence type="ECO:0000256" key="8">
    <source>
        <dbReference type="ARBA" id="ARBA00022729"/>
    </source>
</evidence>
<keyword evidence="11 17" id="KW-0442">Lipid degradation</keyword>